<dbReference type="InterPro" id="IPR004307">
    <property type="entry name" value="TspO_MBR"/>
</dbReference>
<dbReference type="PIRSF" id="PIRSF005859">
    <property type="entry name" value="PBR"/>
    <property type="match status" value="1"/>
</dbReference>
<gene>
    <name evidence="7" type="ORF">SAMN05444337_0714</name>
</gene>
<evidence type="ECO:0000256" key="6">
    <source>
        <dbReference type="SAM" id="Phobius"/>
    </source>
</evidence>
<evidence type="ECO:0000256" key="1">
    <source>
        <dbReference type="ARBA" id="ARBA00004141"/>
    </source>
</evidence>
<organism evidence="7 8">
    <name type="scientific">Flavobacterium haoranii</name>
    <dbReference type="NCBI Taxonomy" id="683124"/>
    <lineage>
        <taxon>Bacteria</taxon>
        <taxon>Pseudomonadati</taxon>
        <taxon>Bacteroidota</taxon>
        <taxon>Flavobacteriia</taxon>
        <taxon>Flavobacteriales</taxon>
        <taxon>Flavobacteriaceae</taxon>
        <taxon>Flavobacterium</taxon>
    </lineage>
</organism>
<dbReference type="OrthoDB" id="9795496at2"/>
<dbReference type="Gene3D" id="1.20.1260.100">
    <property type="entry name" value="TspO/MBR protein"/>
    <property type="match status" value="1"/>
</dbReference>
<evidence type="ECO:0000256" key="4">
    <source>
        <dbReference type="ARBA" id="ARBA00022989"/>
    </source>
</evidence>
<comment type="subcellular location">
    <subcellularLocation>
        <location evidence="1">Membrane</location>
        <topology evidence="1">Multi-pass membrane protein</topology>
    </subcellularLocation>
</comment>
<dbReference type="RefSeq" id="WP_072781787.1">
    <property type="nucleotide sequence ID" value="NZ_CP045292.1"/>
</dbReference>
<dbReference type="Pfam" id="PF03073">
    <property type="entry name" value="TspO_MBR"/>
    <property type="match status" value="1"/>
</dbReference>
<keyword evidence="4 6" id="KW-1133">Transmembrane helix</keyword>
<evidence type="ECO:0000256" key="3">
    <source>
        <dbReference type="ARBA" id="ARBA00022692"/>
    </source>
</evidence>
<dbReference type="GO" id="GO:0016020">
    <property type="term" value="C:membrane"/>
    <property type="evidence" value="ECO:0007669"/>
    <property type="project" value="UniProtKB-SubCell"/>
</dbReference>
<feature type="transmembrane region" description="Helical" evidence="6">
    <location>
        <begin position="132"/>
        <end position="156"/>
    </location>
</feature>
<dbReference type="STRING" id="683124.SAMN05444337_0714"/>
<dbReference type="PANTHER" id="PTHR10057:SF0">
    <property type="entry name" value="TRANSLOCATOR PROTEIN"/>
    <property type="match status" value="1"/>
</dbReference>
<proteinExistence type="inferred from homology"/>
<name>A0A1M6DQF1_9FLAO</name>
<protein>
    <submittedName>
        <fullName evidence="7">TspO and MBR related proteins</fullName>
    </submittedName>
</protein>
<dbReference type="FunFam" id="1.20.1260.100:FF:000001">
    <property type="entry name" value="translocator protein 2"/>
    <property type="match status" value="1"/>
</dbReference>
<keyword evidence="5 6" id="KW-0472">Membrane</keyword>
<dbReference type="EMBL" id="FQZH01000001">
    <property type="protein sequence ID" value="SHI75457.1"/>
    <property type="molecule type" value="Genomic_DNA"/>
</dbReference>
<evidence type="ECO:0000256" key="2">
    <source>
        <dbReference type="ARBA" id="ARBA00007524"/>
    </source>
</evidence>
<feature type="transmembrane region" description="Helical" evidence="6">
    <location>
        <begin position="46"/>
        <end position="68"/>
    </location>
</feature>
<dbReference type="Proteomes" id="UP000184232">
    <property type="component" value="Unassembled WGS sequence"/>
</dbReference>
<accession>A0A1M6DQF1</accession>
<dbReference type="InterPro" id="IPR038330">
    <property type="entry name" value="TspO/MBR-related_sf"/>
</dbReference>
<comment type="similarity">
    <text evidence="2">Belongs to the TspO/BZRP family.</text>
</comment>
<dbReference type="PANTHER" id="PTHR10057">
    <property type="entry name" value="PERIPHERAL-TYPE BENZODIAZEPINE RECEPTOR"/>
    <property type="match status" value="1"/>
</dbReference>
<feature type="transmembrane region" description="Helical" evidence="6">
    <location>
        <begin position="80"/>
        <end position="99"/>
    </location>
</feature>
<keyword evidence="3 6" id="KW-0812">Transmembrane</keyword>
<dbReference type="CDD" id="cd15904">
    <property type="entry name" value="TSPO_MBR"/>
    <property type="match status" value="1"/>
</dbReference>
<dbReference type="GO" id="GO:0033013">
    <property type="term" value="P:tetrapyrrole metabolic process"/>
    <property type="evidence" value="ECO:0007669"/>
    <property type="project" value="UniProtKB-ARBA"/>
</dbReference>
<feature type="transmembrane region" description="Helical" evidence="6">
    <location>
        <begin position="105"/>
        <end position="125"/>
    </location>
</feature>
<sequence length="158" mass="18329">MNKYIRIIIAIVVCLGLGFASSKITQSSLYDWYPEIKKPSFNPPNSVFAPVWTMLFILMGLAAGMIWNQLEKQTEAVKKALFFFCVQLLFNVLWTFLFFGLNNLLLASIEIVLLWLLIYETFILFKKIEPKAAYLLLPYLAWVAFASVLTFFIYYLNI</sequence>
<keyword evidence="8" id="KW-1185">Reference proteome</keyword>
<reference evidence="7 8" key="1">
    <citation type="submission" date="2016-11" db="EMBL/GenBank/DDBJ databases">
        <authorList>
            <person name="Jaros S."/>
            <person name="Januszkiewicz K."/>
            <person name="Wedrychowicz H."/>
        </authorList>
    </citation>
    <scope>NUCLEOTIDE SEQUENCE [LARGE SCALE GENOMIC DNA]</scope>
    <source>
        <strain evidence="7 8">DSM 22807</strain>
    </source>
</reference>
<evidence type="ECO:0000256" key="5">
    <source>
        <dbReference type="ARBA" id="ARBA00023136"/>
    </source>
</evidence>
<dbReference type="AlphaFoldDB" id="A0A1M6DQF1"/>
<evidence type="ECO:0000313" key="8">
    <source>
        <dbReference type="Proteomes" id="UP000184232"/>
    </source>
</evidence>
<evidence type="ECO:0000313" key="7">
    <source>
        <dbReference type="EMBL" id="SHI75457.1"/>
    </source>
</evidence>